<accession>A0A1V8YES2</accession>
<dbReference type="AlphaFoldDB" id="A0A1V8YES2"/>
<evidence type="ECO:0000313" key="3">
    <source>
        <dbReference type="Proteomes" id="UP000192477"/>
    </source>
</evidence>
<evidence type="ECO:0000256" key="1">
    <source>
        <dbReference type="SAM" id="SignalP"/>
    </source>
</evidence>
<feature type="chain" id="PRO_5038973608" description="Lipoprotein" evidence="1">
    <location>
        <begin position="19"/>
        <end position="141"/>
    </location>
</feature>
<dbReference type="Proteomes" id="UP000192477">
    <property type="component" value="Unassembled WGS sequence"/>
</dbReference>
<reference evidence="2 3" key="1">
    <citation type="journal article" date="2017" name="BMC Microbiol.">
        <title>Comparative genomics of Enterococcus spp. isolated from bovine feces.</title>
        <authorList>
            <person name="Beukers A.G."/>
            <person name="Zaheer R."/>
            <person name="Goji N."/>
            <person name="Amoako K.K."/>
            <person name="Chaves A.V."/>
            <person name="Ward M.P."/>
            <person name="McAllister T.A."/>
        </authorList>
    </citation>
    <scope>NUCLEOTIDE SEQUENCE [LARGE SCALE GENOMIC DNA]</scope>
    <source>
        <strain evidence="2 3">F1129D 143</strain>
    </source>
</reference>
<sequence length="141" mass="15939">MKKLIIMFISLFSCFTLSGCSLFTSSDQTAEQTTDSSILQAEKSDIINSNYSLKVRKDMNLVSGQITFTENKMEWIRTYTQEEKDTSSTSQNKTILTDIKITTKADTYTISGKENGQEVSIPFKKIGNYRIEDPDGNIYSL</sequence>
<gene>
    <name evidence="2" type="ORF">BH747_03705</name>
</gene>
<dbReference type="RefSeq" id="WP_081182678.1">
    <property type="nucleotide sequence ID" value="NZ_MJEA01000002.1"/>
</dbReference>
<evidence type="ECO:0008006" key="4">
    <source>
        <dbReference type="Google" id="ProtNLM"/>
    </source>
</evidence>
<dbReference type="OrthoDB" id="2187094at2"/>
<protein>
    <recommendedName>
        <fullName evidence="4">Lipoprotein</fullName>
    </recommendedName>
</protein>
<proteinExistence type="predicted"/>
<evidence type="ECO:0000313" key="2">
    <source>
        <dbReference type="EMBL" id="OQO71114.1"/>
    </source>
</evidence>
<keyword evidence="1" id="KW-0732">Signal</keyword>
<comment type="caution">
    <text evidence="2">The sequence shown here is derived from an EMBL/GenBank/DDBJ whole genome shotgun (WGS) entry which is preliminary data.</text>
</comment>
<dbReference type="PROSITE" id="PS51257">
    <property type="entry name" value="PROKAR_LIPOPROTEIN"/>
    <property type="match status" value="1"/>
</dbReference>
<feature type="signal peptide" evidence="1">
    <location>
        <begin position="1"/>
        <end position="18"/>
    </location>
</feature>
<name>A0A1V8YES2_9ENTE</name>
<dbReference type="EMBL" id="MJEA01000002">
    <property type="protein sequence ID" value="OQO71114.1"/>
    <property type="molecule type" value="Genomic_DNA"/>
</dbReference>
<organism evidence="2 3">
    <name type="scientific">Enterococcus villorum</name>
    <dbReference type="NCBI Taxonomy" id="112904"/>
    <lineage>
        <taxon>Bacteria</taxon>
        <taxon>Bacillati</taxon>
        <taxon>Bacillota</taxon>
        <taxon>Bacilli</taxon>
        <taxon>Lactobacillales</taxon>
        <taxon>Enterococcaceae</taxon>
        <taxon>Enterococcus</taxon>
    </lineage>
</organism>